<dbReference type="STRING" id="1095776.SAMN04515672_0163"/>
<name>A0A1G9H9X3_9EURY</name>
<organism evidence="1 2">
    <name type="scientific">Natronorubrum texcoconense</name>
    <dbReference type="NCBI Taxonomy" id="1095776"/>
    <lineage>
        <taxon>Archaea</taxon>
        <taxon>Methanobacteriati</taxon>
        <taxon>Methanobacteriota</taxon>
        <taxon>Stenosarchaea group</taxon>
        <taxon>Halobacteria</taxon>
        <taxon>Halobacteriales</taxon>
        <taxon>Natrialbaceae</taxon>
        <taxon>Natronorubrum</taxon>
    </lineage>
</organism>
<dbReference type="RefSeq" id="WP_090312459.1">
    <property type="nucleotide sequence ID" value="NZ_FNFE01000011.1"/>
</dbReference>
<dbReference type="AlphaFoldDB" id="A0A1G9H9X3"/>
<proteinExistence type="predicted"/>
<dbReference type="OrthoDB" id="297919at2157"/>
<gene>
    <name evidence="1" type="ORF">SAMN04515672_0163</name>
</gene>
<protein>
    <submittedName>
        <fullName evidence="1">Uncharacterized protein</fullName>
    </submittedName>
</protein>
<sequence length="82" mass="9432">MTETDARGLERPAKPTGPLSSIFWEHDCRLAAARTHATFEGYDVPPRAVLEGYDRALHPWVRGWRPGEVRETLRSKFDQVIR</sequence>
<keyword evidence="2" id="KW-1185">Reference proteome</keyword>
<evidence type="ECO:0000313" key="1">
    <source>
        <dbReference type="EMBL" id="SDL09689.1"/>
    </source>
</evidence>
<accession>A0A1G9H9X3</accession>
<reference evidence="2" key="1">
    <citation type="submission" date="2016-10" db="EMBL/GenBank/DDBJ databases">
        <authorList>
            <person name="Varghese N."/>
            <person name="Submissions S."/>
        </authorList>
    </citation>
    <scope>NUCLEOTIDE SEQUENCE [LARGE SCALE GENOMIC DNA]</scope>
    <source>
        <strain evidence="2">B4,CECT 8067,JCM 17497</strain>
    </source>
</reference>
<evidence type="ECO:0000313" key="2">
    <source>
        <dbReference type="Proteomes" id="UP000198882"/>
    </source>
</evidence>
<dbReference type="Proteomes" id="UP000198882">
    <property type="component" value="Unassembled WGS sequence"/>
</dbReference>
<dbReference type="EMBL" id="FNFE01000011">
    <property type="protein sequence ID" value="SDL09689.1"/>
    <property type="molecule type" value="Genomic_DNA"/>
</dbReference>